<dbReference type="EMBL" id="BMDI01000002">
    <property type="protein sequence ID" value="GGI20042.1"/>
    <property type="molecule type" value="Genomic_DNA"/>
</dbReference>
<reference evidence="4" key="1">
    <citation type="journal article" date="2019" name="Int. J. Syst. Evol. Microbiol.">
        <title>The Global Catalogue of Microorganisms (GCM) 10K type strain sequencing project: providing services to taxonomists for standard genome sequencing and annotation.</title>
        <authorList>
            <consortium name="The Broad Institute Genomics Platform"/>
            <consortium name="The Broad Institute Genome Sequencing Center for Infectious Disease"/>
            <person name="Wu L."/>
            <person name="Ma J."/>
        </authorList>
    </citation>
    <scope>NUCLEOTIDE SEQUENCE [LARGE SCALE GENOMIC DNA]</scope>
    <source>
        <strain evidence="4">CCM 2767</strain>
    </source>
</reference>
<sequence length="469" mass="51202">MRHADRPDGAPPASLRPFVPLLPHTDPSRIVAWRDTHAVTAAQFLSDVRQLIPQLPASTHVLNDCHDRYRFLVALCAIMVAGKINLLPSTRTAETIRQLQGFAPDASCLTDQANCTIALPQTAFPTLRPEENITFAVPQLVDDQVVAYVFTSGSTGLPVAHRKTWGALVRNVQAEAQQLGLLNASGCTIVGTVPPQHMYGFESTVLMPLINGFAMASAPWFYPADICRTLEQVPAPRVLVTTPVHLRQLISMQTALPSTSLIVSATAPLAPQLAAQSEQAFKAPLCEIYGSTETGQIATRRPTVSQEWNLFPNIQMQRHPDDASDERMWISGGHVEVPMPMNDAIELKEAGRFLMHGRMADMINIAGKRSSLAYLNHHLNAIPGVEDGAFYMPPEKTSGEVTRLQAFVVAPLVETETILSVLREKIDPAFMPRPLLKVPQLPRNATGKLPHAALAELAATFATNKTDTH</sequence>
<comment type="similarity">
    <text evidence="1">Belongs to the ATP-dependent AMP-binding enzyme family.</text>
</comment>
<protein>
    <submittedName>
        <fullName evidence="3">AMP-ligase</fullName>
    </submittedName>
</protein>
<dbReference type="PANTHER" id="PTHR43201">
    <property type="entry name" value="ACYL-COA SYNTHETASE"/>
    <property type="match status" value="1"/>
</dbReference>
<dbReference type="GO" id="GO:0006631">
    <property type="term" value="P:fatty acid metabolic process"/>
    <property type="evidence" value="ECO:0007669"/>
    <property type="project" value="TreeGrafter"/>
</dbReference>
<gene>
    <name evidence="3" type="ORF">GCM10008066_22050</name>
</gene>
<dbReference type="InterPro" id="IPR000873">
    <property type="entry name" value="AMP-dep_synth/lig_dom"/>
</dbReference>
<proteinExistence type="inferred from homology"/>
<evidence type="ECO:0000313" key="4">
    <source>
        <dbReference type="Proteomes" id="UP000642180"/>
    </source>
</evidence>
<dbReference type="AlphaFoldDB" id="A0A8J3AVP7"/>
<evidence type="ECO:0000256" key="1">
    <source>
        <dbReference type="ARBA" id="ARBA00006432"/>
    </source>
</evidence>
<dbReference type="PANTHER" id="PTHR43201:SF8">
    <property type="entry name" value="ACYL-COA SYNTHETASE FAMILY MEMBER 3"/>
    <property type="match status" value="1"/>
</dbReference>
<organism evidence="3 4">
    <name type="scientific">Oxalicibacterium faecigallinarum</name>
    <dbReference type="NCBI Taxonomy" id="573741"/>
    <lineage>
        <taxon>Bacteria</taxon>
        <taxon>Pseudomonadati</taxon>
        <taxon>Pseudomonadota</taxon>
        <taxon>Betaproteobacteria</taxon>
        <taxon>Burkholderiales</taxon>
        <taxon>Oxalobacteraceae</taxon>
        <taxon>Oxalicibacterium</taxon>
    </lineage>
</organism>
<comment type="caution">
    <text evidence="3">The sequence shown here is derived from an EMBL/GenBank/DDBJ whole genome shotgun (WGS) entry which is preliminary data.</text>
</comment>
<dbReference type="SUPFAM" id="SSF56801">
    <property type="entry name" value="Acetyl-CoA synthetase-like"/>
    <property type="match status" value="1"/>
</dbReference>
<dbReference type="Gene3D" id="3.40.50.12780">
    <property type="entry name" value="N-terminal domain of ligase-like"/>
    <property type="match status" value="1"/>
</dbReference>
<evidence type="ECO:0000313" key="3">
    <source>
        <dbReference type="EMBL" id="GGI20042.1"/>
    </source>
</evidence>
<dbReference type="InterPro" id="IPR042099">
    <property type="entry name" value="ANL_N_sf"/>
</dbReference>
<name>A0A8J3AVP7_9BURK</name>
<feature type="domain" description="AMP-dependent synthetase/ligase" evidence="2">
    <location>
        <begin position="121"/>
        <end position="309"/>
    </location>
</feature>
<dbReference type="GO" id="GO:0031956">
    <property type="term" value="F:medium-chain fatty acid-CoA ligase activity"/>
    <property type="evidence" value="ECO:0007669"/>
    <property type="project" value="TreeGrafter"/>
</dbReference>
<dbReference type="Gene3D" id="3.30.300.30">
    <property type="match status" value="1"/>
</dbReference>
<evidence type="ECO:0000259" key="2">
    <source>
        <dbReference type="Pfam" id="PF00501"/>
    </source>
</evidence>
<keyword evidence="4" id="KW-1185">Reference proteome</keyword>
<dbReference type="Proteomes" id="UP000642180">
    <property type="component" value="Unassembled WGS sequence"/>
</dbReference>
<accession>A0A8J3AVP7</accession>
<dbReference type="InterPro" id="IPR045851">
    <property type="entry name" value="AMP-bd_C_sf"/>
</dbReference>
<dbReference type="Pfam" id="PF00501">
    <property type="entry name" value="AMP-binding"/>
    <property type="match status" value="1"/>
</dbReference>